<accession>A0ABZ2TZ69</accession>
<name>A0ABZ2TZ69_9ACTN</name>
<keyword evidence="1" id="KW-0472">Membrane</keyword>
<keyword evidence="3" id="KW-1185">Reference proteome</keyword>
<sequence length="257" mass="27529">MAKGKNTNDGCVGVVGIFVLLMVIGLLTKIPKPVWIGIGVVVGLGVLVWIGALVAEAVATARKKREAAAEKTRRAQIAATKAQRVELFGKTNAGLVEVAIAAADRIGESRAAREGWLGDIDFSADIRGIEQTFGRAQELRGVADQLRALPDPAPADRALLDDAVATARALDQTGQGRVELISRCADEAELIDDSLRREDERAQTQTQRDELQRKLNTMLYGVEAASTEPADSAADHVLARVAGYREIKQQIVDGRVA</sequence>
<keyword evidence="1" id="KW-1133">Transmembrane helix</keyword>
<organism evidence="2 3">
    <name type="scientific">Gordonia hydrophobica</name>
    <dbReference type="NCBI Taxonomy" id="40516"/>
    <lineage>
        <taxon>Bacteria</taxon>
        <taxon>Bacillati</taxon>
        <taxon>Actinomycetota</taxon>
        <taxon>Actinomycetes</taxon>
        <taxon>Mycobacteriales</taxon>
        <taxon>Gordoniaceae</taxon>
        <taxon>Gordonia</taxon>
    </lineage>
</organism>
<keyword evidence="1" id="KW-0812">Transmembrane</keyword>
<proteinExistence type="predicted"/>
<evidence type="ECO:0000256" key="1">
    <source>
        <dbReference type="SAM" id="Phobius"/>
    </source>
</evidence>
<protein>
    <submittedName>
        <fullName evidence="2">Uncharacterized protein</fullName>
    </submittedName>
</protein>
<evidence type="ECO:0000313" key="2">
    <source>
        <dbReference type="EMBL" id="WYY06754.1"/>
    </source>
</evidence>
<evidence type="ECO:0000313" key="3">
    <source>
        <dbReference type="Proteomes" id="UP001479933"/>
    </source>
</evidence>
<gene>
    <name evidence="2" type="ORF">RVF87_17100</name>
</gene>
<feature type="transmembrane region" description="Helical" evidence="1">
    <location>
        <begin position="34"/>
        <end position="55"/>
    </location>
</feature>
<feature type="transmembrane region" description="Helical" evidence="1">
    <location>
        <begin position="12"/>
        <end position="28"/>
    </location>
</feature>
<reference evidence="2 3" key="1">
    <citation type="journal article" date="2023" name="Virus Evol.">
        <title>Computational host range prediction-The good, the bad, and the ugly.</title>
        <authorList>
            <person name="Howell A.A."/>
            <person name="Versoza C.J."/>
            <person name="Pfeifer S.P."/>
        </authorList>
    </citation>
    <scope>NUCLEOTIDE SEQUENCE [LARGE SCALE GENOMIC DNA]</scope>
    <source>
        <strain evidence="2 3">1610/1b</strain>
    </source>
</reference>
<dbReference type="EMBL" id="CP136137">
    <property type="protein sequence ID" value="WYY06754.1"/>
    <property type="molecule type" value="Genomic_DNA"/>
</dbReference>
<dbReference type="RefSeq" id="WP_066170371.1">
    <property type="nucleotide sequence ID" value="NZ_CP136137.1"/>
</dbReference>
<dbReference type="Proteomes" id="UP001479933">
    <property type="component" value="Chromosome"/>
</dbReference>